<evidence type="ECO:0000313" key="3">
    <source>
        <dbReference type="Proteomes" id="UP000092687"/>
    </source>
</evidence>
<name>A0A1C7DS04_9BACL</name>
<evidence type="ECO:0000259" key="1">
    <source>
        <dbReference type="PROSITE" id="PS50965"/>
    </source>
</evidence>
<sequence>MHITKKIGLLSQAEALALLLTRLSPQHPQRQFLEQQLSWTNAGKRGEERIKRKFNEFYTEEDFRVLWDVNLKIGTWSVQMDGLLLTEKGAIIIESKNISGQLHFDEKTGEFSRVNLAGERTVMENPKIQLRKHIRFLTHYFKMKKINLPVSGMIVFTAKDCEFISKPHDVSVCKTYQMIEYLLRILQAFPLEAENHKLAKIHKLILTNQTPYQQTPLCVYYFIDPKELQSGVYCSCCQSLGMRRLNKNWVCKSCGFQNPSAHLLAIQEYFSFVETTITNQKLRGFCGFESRSVATRMLSQLDLNRVGESKARSYHLRK</sequence>
<dbReference type="KEGG" id="phc:BBI08_10985"/>
<dbReference type="EMBL" id="CP016537">
    <property type="protein sequence ID" value="ANU14359.1"/>
    <property type="molecule type" value="Genomic_DNA"/>
</dbReference>
<dbReference type="STRING" id="1215089.BBI08_10985"/>
<feature type="domain" description="NERD" evidence="1">
    <location>
        <begin position="42"/>
        <end position="160"/>
    </location>
</feature>
<dbReference type="Proteomes" id="UP000092687">
    <property type="component" value="Chromosome"/>
</dbReference>
<dbReference type="PROSITE" id="PS50965">
    <property type="entry name" value="NERD"/>
    <property type="match status" value="1"/>
</dbReference>
<dbReference type="Pfam" id="PF08378">
    <property type="entry name" value="NERD"/>
    <property type="match status" value="1"/>
</dbReference>
<protein>
    <submittedName>
        <fullName evidence="2">Nuclease</fullName>
    </submittedName>
</protein>
<accession>A0A1C7DS04</accession>
<keyword evidence="3" id="KW-1185">Reference proteome</keyword>
<reference evidence="3" key="2">
    <citation type="submission" date="2016-10" db="EMBL/GenBank/DDBJ databases">
        <authorList>
            <person name="See-Too W.S."/>
        </authorList>
    </citation>
    <scope>NUCLEOTIDE SEQUENCE [LARGE SCALE GENOMIC DNA]</scope>
    <source>
        <strain evidence="3">DSM 24743</strain>
    </source>
</reference>
<dbReference type="InterPro" id="IPR011528">
    <property type="entry name" value="NERD"/>
</dbReference>
<organism evidence="2 3">
    <name type="scientific">Planococcus halocryophilus</name>
    <dbReference type="NCBI Taxonomy" id="1215089"/>
    <lineage>
        <taxon>Bacteria</taxon>
        <taxon>Bacillati</taxon>
        <taxon>Bacillota</taxon>
        <taxon>Bacilli</taxon>
        <taxon>Bacillales</taxon>
        <taxon>Caryophanaceae</taxon>
        <taxon>Planococcus</taxon>
    </lineage>
</organism>
<evidence type="ECO:0000313" key="2">
    <source>
        <dbReference type="EMBL" id="ANU14359.1"/>
    </source>
</evidence>
<gene>
    <name evidence="2" type="ORF">BBI08_10985</name>
</gene>
<proteinExistence type="predicted"/>
<dbReference type="AlphaFoldDB" id="A0A1C7DS04"/>
<reference evidence="3" key="1">
    <citation type="submission" date="2016-07" db="EMBL/GenBank/DDBJ databases">
        <authorList>
            <person name="See-Too W.S."/>
        </authorList>
    </citation>
    <scope>NUCLEOTIDE SEQUENCE [LARGE SCALE GENOMIC DNA]</scope>
    <source>
        <strain evidence="3">DSM 24743</strain>
    </source>
</reference>